<evidence type="ECO:0000313" key="1">
    <source>
        <dbReference type="EMBL" id="KAK0959834.1"/>
    </source>
</evidence>
<gene>
    <name evidence="1" type="ORF">LTR91_020647</name>
</gene>
<dbReference type="Gene3D" id="3.30.1330.40">
    <property type="entry name" value="RutC-like"/>
    <property type="match status" value="1"/>
</dbReference>
<keyword evidence="2" id="KW-1185">Reference proteome</keyword>
<evidence type="ECO:0000313" key="2">
    <source>
        <dbReference type="Proteomes" id="UP001175353"/>
    </source>
</evidence>
<proteinExistence type="predicted"/>
<dbReference type="PANTHER" id="PTHR43857">
    <property type="entry name" value="BLR7761 PROTEIN"/>
    <property type="match status" value="1"/>
</dbReference>
<dbReference type="Proteomes" id="UP001175353">
    <property type="component" value="Unassembled WGS sequence"/>
</dbReference>
<name>A0AAN6K0W4_9PEZI</name>
<dbReference type="SUPFAM" id="SSF55298">
    <property type="entry name" value="YjgF-like"/>
    <property type="match status" value="1"/>
</dbReference>
<dbReference type="InterPro" id="IPR006175">
    <property type="entry name" value="YjgF/YER057c/UK114"/>
</dbReference>
<dbReference type="EMBL" id="JAUJLE010000344">
    <property type="protein sequence ID" value="KAK0959834.1"/>
    <property type="molecule type" value="Genomic_DNA"/>
</dbReference>
<accession>A0AAN6K0W4</accession>
<dbReference type="PANTHER" id="PTHR43857:SF1">
    <property type="entry name" value="YJGH FAMILY PROTEIN"/>
    <property type="match status" value="1"/>
</dbReference>
<comment type="caution">
    <text evidence="1">The sequence shown here is derived from an EMBL/GenBank/DDBJ whole genome shotgun (WGS) entry which is preliminary data.</text>
</comment>
<dbReference type="Pfam" id="PF01042">
    <property type="entry name" value="Ribonuc_L-PSP"/>
    <property type="match status" value="1"/>
</dbReference>
<dbReference type="AlphaFoldDB" id="A0AAN6K0W4"/>
<reference evidence="1" key="1">
    <citation type="submission" date="2023-06" db="EMBL/GenBank/DDBJ databases">
        <title>Black Yeasts Isolated from many extreme environments.</title>
        <authorList>
            <person name="Coleine C."/>
            <person name="Stajich J.E."/>
            <person name="Selbmann L."/>
        </authorList>
    </citation>
    <scope>NUCLEOTIDE SEQUENCE</scope>
    <source>
        <strain evidence="1">CCFEE 5200</strain>
    </source>
</reference>
<protein>
    <recommendedName>
        <fullName evidence="3">Enamine deaminase RidA</fullName>
    </recommendedName>
</protein>
<dbReference type="InterPro" id="IPR035959">
    <property type="entry name" value="RutC-like_sf"/>
</dbReference>
<organism evidence="1 2">
    <name type="scientific">Friedmanniomyces endolithicus</name>
    <dbReference type="NCBI Taxonomy" id="329885"/>
    <lineage>
        <taxon>Eukaryota</taxon>
        <taxon>Fungi</taxon>
        <taxon>Dikarya</taxon>
        <taxon>Ascomycota</taxon>
        <taxon>Pezizomycotina</taxon>
        <taxon>Dothideomycetes</taxon>
        <taxon>Dothideomycetidae</taxon>
        <taxon>Mycosphaerellales</taxon>
        <taxon>Teratosphaeriaceae</taxon>
        <taxon>Friedmanniomyces</taxon>
    </lineage>
</organism>
<sequence length="147" mass="16232">MTTLPSYMVNPQQVHPPQPSYSHVCVAPIGNGVKLVTIAGQIGKHPETGEIPPSFAAQVELALENARRCLREVEADIRDIVRVQQFIVNLSSLDSTRVWAYSRFMGDYRPPSTVIGVQALAQKELLYEIEVTAVVRTSISADLDNDE</sequence>
<evidence type="ECO:0008006" key="3">
    <source>
        <dbReference type="Google" id="ProtNLM"/>
    </source>
</evidence>
<dbReference type="CDD" id="cd00448">
    <property type="entry name" value="YjgF_YER057c_UK114_family"/>
    <property type="match status" value="1"/>
</dbReference>